<keyword evidence="11" id="KW-0051">Antiviral defense</keyword>
<dbReference type="Pfam" id="PF18211">
    <property type="entry name" value="Csm1_B"/>
    <property type="match status" value="1"/>
</dbReference>
<proteinExistence type="inferred from homology"/>
<comment type="similarity">
    <text evidence="2">Belongs to the CRISPR-associated Cas10/Csm1 family.</text>
</comment>
<dbReference type="InterPro" id="IPR054767">
    <property type="entry name" value="Cas10-Cmr2_palm2"/>
</dbReference>
<evidence type="ECO:0000256" key="6">
    <source>
        <dbReference type="ARBA" id="ARBA00022741"/>
    </source>
</evidence>
<dbReference type="PANTHER" id="PTHR36528:SF1">
    <property type="entry name" value="CRISPR SYSTEM SINGLE-STRAND-SPECIFIC DEOXYRIBONUCLEASE CAS10_CSM1 (SUBTYPE III-A)"/>
    <property type="match status" value="1"/>
</dbReference>
<evidence type="ECO:0000256" key="5">
    <source>
        <dbReference type="ARBA" id="ARBA00022722"/>
    </source>
</evidence>
<evidence type="ECO:0000313" key="15">
    <source>
        <dbReference type="Proteomes" id="UP000215215"/>
    </source>
</evidence>
<dbReference type="InterPro" id="IPR041062">
    <property type="entry name" value="Csm1_B"/>
</dbReference>
<dbReference type="PANTHER" id="PTHR36528">
    <property type="entry name" value="CRISPR SYSTEM SINGLE-STRAND-SPECIFIC DEOXYRIBONUCLEASE CAS10/CSM1 (SUBTYPE III-A)"/>
    <property type="match status" value="1"/>
</dbReference>
<dbReference type="Proteomes" id="UP000215215">
    <property type="component" value="Unassembled WGS sequence"/>
</dbReference>
<dbReference type="InterPro" id="IPR052117">
    <property type="entry name" value="Cas10/Csm1_subtype-III-A"/>
</dbReference>
<dbReference type="SUPFAM" id="SSF109604">
    <property type="entry name" value="HD-domain/PDEase-like"/>
    <property type="match status" value="1"/>
</dbReference>
<protein>
    <recommendedName>
        <fullName evidence="3">CRISPR system single-strand-specific deoxyribonuclease Cas10/Csm1 (subtype III-A)</fullName>
    </recommendedName>
    <alternativeName>
        <fullName evidence="12">Cyclic oligoadenylate synthase</fullName>
    </alternativeName>
</protein>
<evidence type="ECO:0000256" key="4">
    <source>
        <dbReference type="ARBA" id="ARBA00022679"/>
    </source>
</evidence>
<dbReference type="PROSITE" id="PS50887">
    <property type="entry name" value="GGDEF"/>
    <property type="match status" value="1"/>
</dbReference>
<evidence type="ECO:0000256" key="10">
    <source>
        <dbReference type="ARBA" id="ARBA00022840"/>
    </source>
</evidence>
<dbReference type="InterPro" id="IPR043128">
    <property type="entry name" value="Rev_trsase/Diguanyl_cyclase"/>
</dbReference>
<evidence type="ECO:0000256" key="1">
    <source>
        <dbReference type="ARBA" id="ARBA00001968"/>
    </source>
</evidence>
<keyword evidence="10" id="KW-0067">ATP-binding</keyword>
<comment type="caution">
    <text evidence="14">The sequence shown here is derived from an EMBL/GenBank/DDBJ whole genome shotgun (WGS) entry which is preliminary data.</text>
</comment>
<dbReference type="GO" id="GO:0051607">
    <property type="term" value="P:defense response to virus"/>
    <property type="evidence" value="ECO:0007669"/>
    <property type="project" value="UniProtKB-KW"/>
</dbReference>
<dbReference type="GO" id="GO:0005524">
    <property type="term" value="F:ATP binding"/>
    <property type="evidence" value="ECO:0007669"/>
    <property type="project" value="UniProtKB-KW"/>
</dbReference>
<dbReference type="InterPro" id="IPR000160">
    <property type="entry name" value="GGDEF_dom"/>
</dbReference>
<reference evidence="14 15" key="1">
    <citation type="submission" date="2017-07" db="EMBL/GenBank/DDBJ databases">
        <title>Recovery of genomes from metagenomes via a dereplication, aggregation, and scoring strategy.</title>
        <authorList>
            <person name="Sieber C.M."/>
            <person name="Probst A.J."/>
            <person name="Sharrar A."/>
            <person name="Thomas B.C."/>
            <person name="Hess M."/>
            <person name="Tringe S.G."/>
            <person name="Banfield J.F."/>
        </authorList>
    </citation>
    <scope>NUCLEOTIDE SEQUENCE [LARGE SCALE GENOMIC DNA]</scope>
    <source>
        <strain evidence="14">JGI_Cruoil_03_44_89</strain>
    </source>
</reference>
<gene>
    <name evidence="14" type="primary">cas10</name>
    <name evidence="14" type="ORF">CH333_09555</name>
</gene>
<keyword evidence="6" id="KW-0547">Nucleotide-binding</keyword>
<dbReference type="GO" id="GO:0016740">
    <property type="term" value="F:transferase activity"/>
    <property type="evidence" value="ECO:0007669"/>
    <property type="project" value="UniProtKB-KW"/>
</dbReference>
<keyword evidence="5" id="KW-0540">Nuclease</keyword>
<dbReference type="Gene3D" id="1.10.3210.10">
    <property type="entry name" value="Hypothetical protein af1432"/>
    <property type="match status" value="1"/>
</dbReference>
<dbReference type="InterPro" id="IPR006674">
    <property type="entry name" value="HD_domain"/>
</dbReference>
<evidence type="ECO:0000256" key="11">
    <source>
        <dbReference type="ARBA" id="ARBA00023118"/>
    </source>
</evidence>
<evidence type="ECO:0000313" key="14">
    <source>
        <dbReference type="EMBL" id="OYD13893.1"/>
    </source>
</evidence>
<dbReference type="Pfam" id="PF01966">
    <property type="entry name" value="HD"/>
    <property type="match status" value="1"/>
</dbReference>
<evidence type="ECO:0000256" key="9">
    <source>
        <dbReference type="ARBA" id="ARBA00022839"/>
    </source>
</evidence>
<dbReference type="NCBIfam" id="TIGR02578">
    <property type="entry name" value="cas_TM1811_Csm1"/>
    <property type="match status" value="1"/>
</dbReference>
<dbReference type="Pfam" id="PF22335">
    <property type="entry name" value="Cas10-Cmr2_palm2"/>
    <property type="match status" value="1"/>
</dbReference>
<dbReference type="InterPro" id="IPR013408">
    <property type="entry name" value="Cas10/Csm1"/>
</dbReference>
<dbReference type="AlphaFoldDB" id="A0A235BN49"/>
<comment type="cofactor">
    <cofactor evidence="1">
        <name>a divalent metal cation</name>
        <dbReference type="ChEBI" id="CHEBI:60240"/>
    </cofactor>
</comment>
<organism evidence="14 15">
    <name type="scientific">candidate division WOR-3 bacterium JGI_Cruoil_03_44_89</name>
    <dbReference type="NCBI Taxonomy" id="1973748"/>
    <lineage>
        <taxon>Bacteria</taxon>
        <taxon>Bacteria division WOR-3</taxon>
    </lineage>
</organism>
<dbReference type="Gene3D" id="3.30.70.270">
    <property type="match status" value="1"/>
</dbReference>
<accession>A0A235BN49</accession>
<evidence type="ECO:0000259" key="13">
    <source>
        <dbReference type="PROSITE" id="PS50887"/>
    </source>
</evidence>
<evidence type="ECO:0000256" key="8">
    <source>
        <dbReference type="ARBA" id="ARBA00022801"/>
    </source>
</evidence>
<dbReference type="EMBL" id="NOZQ01000211">
    <property type="protein sequence ID" value="OYD13893.1"/>
    <property type="molecule type" value="Genomic_DNA"/>
</dbReference>
<feature type="domain" description="GGDEF" evidence="13">
    <location>
        <begin position="507"/>
        <end position="645"/>
    </location>
</feature>
<keyword evidence="9" id="KW-0269">Exonuclease</keyword>
<dbReference type="GO" id="GO:0004527">
    <property type="term" value="F:exonuclease activity"/>
    <property type="evidence" value="ECO:0007669"/>
    <property type="project" value="UniProtKB-KW"/>
</dbReference>
<keyword evidence="8" id="KW-0378">Hydrolase</keyword>
<keyword evidence="4" id="KW-0808">Transferase</keyword>
<dbReference type="GO" id="GO:0004519">
    <property type="term" value="F:endonuclease activity"/>
    <property type="evidence" value="ECO:0007669"/>
    <property type="project" value="UniProtKB-KW"/>
</dbReference>
<evidence type="ECO:0000256" key="2">
    <source>
        <dbReference type="ARBA" id="ARBA00005700"/>
    </source>
</evidence>
<evidence type="ECO:0000256" key="3">
    <source>
        <dbReference type="ARBA" id="ARBA00014333"/>
    </source>
</evidence>
<keyword evidence="7" id="KW-0255">Endonuclease</keyword>
<sequence>MNERDAIVLGALLHDIGKFYQRTGLPPEGWEDFNEEDYGKHGSHAKWSASFITHYLPDEFKESGSYAFYHHNPQTDLQSIIADADCLSARERTEGKGNPRKIRLSSIFDKVYLKKSKNDTGKHISQGYKYPLTSLSLSHEALFPSILPDEDLISEYKKLWGEFTKEVKSLAKGDFNSFFFSLFFLLQKYTYHIPSAVYETYPDITLFDHLKTTSAIASCLYDFYNEEDSPKNQKEFLVIEGDISGIQKFIYKLASPQKAQSGMAQRLRGRSFYLSIMNETFALYILKKLNLYMPNLLLCGGGHFTILAPNTQKSKREIEGAKEKINLWLYQKFQGDLYFALSVLEIDKEDLSDWSKVSSKTGALIKEEKKKKFLTLTRERKFELKNKVCIVCENDFDNEDNICPLCKSHEKIGEKLPYNEYLVQLNPDNKNNADIRFEFDKDFGFYWQFKKKEHEITDSDVIQTYKLNDTEFLSANPQNISYGFKFIGKNSRILTFEEMQGKSEGAKFLSALRMDVDNLGAVFSIGLGEDKSISRISTLSRTLDIFFSGYLNEICKDHNSLYITYSGGDDLFIVGAWNEIVEIAQKIKDEFRDYTCKNDDISISGGIFLFKSKFPIGRAATLSGDKLEDKAKKLDGKNGLAIFEKGIHWEPFEKVINLGDKMVEAIKLKRLSRRFLYGLLELSRKHIRDNEQDLLWIPKFLYMLKRNVEKEDEEGNPNPLFAELQTGIPKLSSHIPVLVAYTVLKTRRKR</sequence>
<evidence type="ECO:0000256" key="12">
    <source>
        <dbReference type="ARBA" id="ARBA00032922"/>
    </source>
</evidence>
<evidence type="ECO:0000256" key="7">
    <source>
        <dbReference type="ARBA" id="ARBA00022759"/>
    </source>
</evidence>
<name>A0A235BN49_UNCW3</name>